<dbReference type="InterPro" id="IPR001279">
    <property type="entry name" value="Metallo-B-lactamas"/>
</dbReference>
<sequence length="333" mass="35919">MQPSQPELETNMKHNLISTTLAVLFAVGTVHAAEPIWDGNKVQMVSEKLGDGTYAFYADNARELNAKGGAAATSGGLIVGSKGALLVETMLNQRLNTQVQALSQKLGKKPLLYAVNTSAHGDHAYGNMYLPAQTVVVQHAHTRRYMDHHLADDKAFMIKHFGTGRGIEEIKARTGDVLVPAGGTISLDLGGKTVDVMDFGFAQTGGDLWVWEPQAKVLWAGNAIIASKPALPWLLDGKLEATLATLRRVYDFLPADARIVPGHGVPLVKEDLKWHIDYLATVHAQVKAAVAQGLSLEQTVKQVAMPEFAGYALFGWVHPGLNVPAAYKDLSAR</sequence>
<comment type="caution">
    <text evidence="3">The sequence shown here is derived from an EMBL/GenBank/DDBJ whole genome shotgun (WGS) entry which is preliminary data.</text>
</comment>
<reference evidence="4" key="1">
    <citation type="journal article" date="2019" name="Int. J. Syst. Evol. Microbiol.">
        <title>The Global Catalogue of Microorganisms (GCM) 10K type strain sequencing project: providing services to taxonomists for standard genome sequencing and annotation.</title>
        <authorList>
            <consortium name="The Broad Institute Genomics Platform"/>
            <consortium name="The Broad Institute Genome Sequencing Center for Infectious Disease"/>
            <person name="Wu L."/>
            <person name="Ma J."/>
        </authorList>
    </citation>
    <scope>NUCLEOTIDE SEQUENCE [LARGE SCALE GENOMIC DNA]</scope>
    <source>
        <strain evidence="4">NBRC 110044</strain>
    </source>
</reference>
<evidence type="ECO:0000313" key="3">
    <source>
        <dbReference type="EMBL" id="GLR15078.1"/>
    </source>
</evidence>
<dbReference type="SMART" id="SM00849">
    <property type="entry name" value="Lactamase_B"/>
    <property type="match status" value="1"/>
</dbReference>
<evidence type="ECO:0000259" key="2">
    <source>
        <dbReference type="SMART" id="SM00849"/>
    </source>
</evidence>
<protein>
    <submittedName>
        <fullName evidence="3">MBL fold metallo-hydrolase</fullName>
    </submittedName>
</protein>
<dbReference type="Pfam" id="PF00753">
    <property type="entry name" value="Lactamase_B"/>
    <property type="match status" value="1"/>
</dbReference>
<name>A0ABQ5YM69_9NEIS</name>
<dbReference type="Gene3D" id="3.60.15.10">
    <property type="entry name" value="Ribonuclease Z/Hydroxyacylglutathione hydrolase-like"/>
    <property type="match status" value="1"/>
</dbReference>
<keyword evidence="4" id="KW-1185">Reference proteome</keyword>
<evidence type="ECO:0000256" key="1">
    <source>
        <dbReference type="ARBA" id="ARBA00005250"/>
    </source>
</evidence>
<feature type="domain" description="Metallo-beta-lactamase" evidence="2">
    <location>
        <begin position="72"/>
        <end position="263"/>
    </location>
</feature>
<dbReference type="EMBL" id="BSOG01000006">
    <property type="protein sequence ID" value="GLR15078.1"/>
    <property type="molecule type" value="Genomic_DNA"/>
</dbReference>
<dbReference type="Proteomes" id="UP001156706">
    <property type="component" value="Unassembled WGS sequence"/>
</dbReference>
<dbReference type="SUPFAM" id="SSF56281">
    <property type="entry name" value="Metallo-hydrolase/oxidoreductase"/>
    <property type="match status" value="1"/>
</dbReference>
<organism evidence="3 4">
    <name type="scientific">Chitinimonas prasina</name>
    <dbReference type="NCBI Taxonomy" id="1434937"/>
    <lineage>
        <taxon>Bacteria</taxon>
        <taxon>Pseudomonadati</taxon>
        <taxon>Pseudomonadota</taxon>
        <taxon>Betaproteobacteria</taxon>
        <taxon>Neisseriales</taxon>
        <taxon>Chitinibacteraceae</taxon>
        <taxon>Chitinimonas</taxon>
    </lineage>
</organism>
<dbReference type="InterPro" id="IPR050855">
    <property type="entry name" value="NDM-1-like"/>
</dbReference>
<dbReference type="PANTHER" id="PTHR42951">
    <property type="entry name" value="METALLO-BETA-LACTAMASE DOMAIN-CONTAINING"/>
    <property type="match status" value="1"/>
</dbReference>
<gene>
    <name evidence="3" type="ORF">GCM10007907_38680</name>
</gene>
<evidence type="ECO:0000313" key="4">
    <source>
        <dbReference type="Proteomes" id="UP001156706"/>
    </source>
</evidence>
<dbReference type="InterPro" id="IPR036866">
    <property type="entry name" value="RibonucZ/Hydroxyglut_hydro"/>
</dbReference>
<dbReference type="PANTHER" id="PTHR42951:SF4">
    <property type="entry name" value="ACYL-COENZYME A THIOESTERASE MBLAC2"/>
    <property type="match status" value="1"/>
</dbReference>
<comment type="similarity">
    <text evidence="1">Belongs to the metallo-beta-lactamase superfamily. Class-B beta-lactamase family.</text>
</comment>
<proteinExistence type="inferred from homology"/>
<accession>A0ABQ5YM69</accession>